<reference evidence="1" key="1">
    <citation type="submission" date="2020-03" db="EMBL/GenBank/DDBJ databases">
        <title>The deep terrestrial virosphere.</title>
        <authorList>
            <person name="Holmfeldt K."/>
            <person name="Nilsson E."/>
            <person name="Simone D."/>
            <person name="Lopez-Fernandez M."/>
            <person name="Wu X."/>
            <person name="de Brujin I."/>
            <person name="Lundin D."/>
            <person name="Andersson A."/>
            <person name="Bertilsson S."/>
            <person name="Dopson M."/>
        </authorList>
    </citation>
    <scope>NUCLEOTIDE SEQUENCE</scope>
    <source>
        <strain evidence="2">MM415A02280</strain>
        <strain evidence="3">MM415B03382</strain>
        <strain evidence="1">TM448A03789</strain>
    </source>
</reference>
<accession>A0A6H2A2L3</accession>
<organism evidence="1">
    <name type="scientific">viral metagenome</name>
    <dbReference type="NCBI Taxonomy" id="1070528"/>
    <lineage>
        <taxon>unclassified sequences</taxon>
        <taxon>metagenomes</taxon>
        <taxon>organismal metagenomes</taxon>
    </lineage>
</organism>
<dbReference type="EMBL" id="MT144442">
    <property type="protein sequence ID" value="QJA53690.1"/>
    <property type="molecule type" value="Genomic_DNA"/>
</dbReference>
<gene>
    <name evidence="2" type="ORF">MM415A02280_0008</name>
    <name evidence="3" type="ORF">MM415B03382_0009</name>
    <name evidence="1" type="ORF">TM448A03789_0005</name>
</gene>
<sequence>MFDLCVRESYKQGDEEKVSWNKIGILWKKGDKVYAKLFHIPGTLISVFEQKKKEDKPGETETWLEEEGK</sequence>
<dbReference type="EMBL" id="MT142044">
    <property type="protein sequence ID" value="QJA73678.1"/>
    <property type="molecule type" value="Genomic_DNA"/>
</dbReference>
<protein>
    <submittedName>
        <fullName evidence="1">Uncharacterized protein</fullName>
    </submittedName>
</protein>
<evidence type="ECO:0000313" key="3">
    <source>
        <dbReference type="EMBL" id="QJA91378.1"/>
    </source>
</evidence>
<evidence type="ECO:0000313" key="1">
    <source>
        <dbReference type="EMBL" id="QJA53690.1"/>
    </source>
</evidence>
<name>A0A6H2A2L3_9ZZZZ</name>
<proteinExistence type="predicted"/>
<evidence type="ECO:0000313" key="2">
    <source>
        <dbReference type="EMBL" id="QJA73678.1"/>
    </source>
</evidence>
<dbReference type="AlphaFoldDB" id="A0A6H2A2L3"/>
<dbReference type="EMBL" id="MT142983">
    <property type="protein sequence ID" value="QJA91378.1"/>
    <property type="molecule type" value="Genomic_DNA"/>
</dbReference>